<dbReference type="InterPro" id="IPR002035">
    <property type="entry name" value="VWF_A"/>
</dbReference>
<evidence type="ECO:0000256" key="1">
    <source>
        <dbReference type="SAM" id="MobiDB-lite"/>
    </source>
</evidence>
<feature type="chain" id="PRO_5044830807" description="VWFA domain-containing protein" evidence="2">
    <location>
        <begin position="26"/>
        <end position="531"/>
    </location>
</feature>
<evidence type="ECO:0000313" key="5">
    <source>
        <dbReference type="Proteomes" id="UP001497457"/>
    </source>
</evidence>
<protein>
    <recommendedName>
        <fullName evidence="3">VWFA domain-containing protein</fullName>
    </recommendedName>
</protein>
<dbReference type="InterPro" id="IPR036465">
    <property type="entry name" value="vWFA_dom_sf"/>
</dbReference>
<feature type="domain" description="VWFA" evidence="3">
    <location>
        <begin position="67"/>
        <end position="246"/>
    </location>
</feature>
<keyword evidence="2" id="KW-0732">Signal</keyword>
<evidence type="ECO:0000313" key="4">
    <source>
        <dbReference type="EMBL" id="CAL4980289.1"/>
    </source>
</evidence>
<gene>
    <name evidence="4" type="ORF">URODEC1_LOCUS55599</name>
</gene>
<proteinExistence type="predicted"/>
<dbReference type="EMBL" id="OZ075131">
    <property type="protein sequence ID" value="CAL4980289.1"/>
    <property type="molecule type" value="Genomic_DNA"/>
</dbReference>
<keyword evidence="5" id="KW-1185">Reference proteome</keyword>
<dbReference type="Pfam" id="PF13768">
    <property type="entry name" value="VWA_3"/>
    <property type="match status" value="1"/>
</dbReference>
<dbReference type="InterPro" id="IPR051266">
    <property type="entry name" value="CLCR"/>
</dbReference>
<dbReference type="SUPFAM" id="SSF53300">
    <property type="entry name" value="vWA-like"/>
    <property type="match status" value="1"/>
</dbReference>
<accession>A0ABC9APV8</accession>
<feature type="signal peptide" evidence="2">
    <location>
        <begin position="1"/>
        <end position="25"/>
    </location>
</feature>
<dbReference type="AlphaFoldDB" id="A0ABC9APV8"/>
<feature type="region of interest" description="Disordered" evidence="1">
    <location>
        <begin position="121"/>
        <end position="144"/>
    </location>
</feature>
<sequence>MGRLRVTMTACLLLAVLLAEMSTAADETVLVTSTAVFPMIPSKQEMKDFQVLLSVEAPRKGQRVHTDIIVVHRISSDDKGLFTKASKAIESICKQLLLMEYKDKDKLTIKIVGPSRDINMPPAVSNLSNPREAKKPMENHSSYSAGGATLGDLLKVAVTDLDDSGRTGQAERAGAIIVLTDRSESLGAEVEDLFKDKNYAVHAVGLGADHNAMALRNLASASIGGTYSFVDKDDPGNITAALAVCVGGHKKVLVPGTSTLELKAELGVTIKEIQYGSLRTPNDPTKPIKIGALHAGETKKILVSLDLPAEGNPDDKDSGCGAKTLLTASFIRSSNDKAPITRVVCVERPQGVPALGQGPPPSPPVLQQIVRIELVHTIIHEIVNIPAEQVKEKLKIEWDKFVTTYKYWSGLDIFLGGLHQEIVTMQKYASDSPFWVYYINSWISSHETQRPTAMGSSDNVVGVFLTQEVNIMVQVAIQVTNNIDIFCQEYGYGELKCVDANSLVAVISTVLNENGLLCSNNDANSPLARGS</sequence>
<organism evidence="4 5">
    <name type="scientific">Urochloa decumbens</name>
    <dbReference type="NCBI Taxonomy" id="240449"/>
    <lineage>
        <taxon>Eukaryota</taxon>
        <taxon>Viridiplantae</taxon>
        <taxon>Streptophyta</taxon>
        <taxon>Embryophyta</taxon>
        <taxon>Tracheophyta</taxon>
        <taxon>Spermatophyta</taxon>
        <taxon>Magnoliopsida</taxon>
        <taxon>Liliopsida</taxon>
        <taxon>Poales</taxon>
        <taxon>Poaceae</taxon>
        <taxon>PACMAD clade</taxon>
        <taxon>Panicoideae</taxon>
        <taxon>Panicodae</taxon>
        <taxon>Paniceae</taxon>
        <taxon>Melinidinae</taxon>
        <taxon>Urochloa</taxon>
    </lineage>
</organism>
<reference evidence="4 5" key="2">
    <citation type="submission" date="2024-10" db="EMBL/GenBank/DDBJ databases">
        <authorList>
            <person name="Ryan C."/>
        </authorList>
    </citation>
    <scope>NUCLEOTIDE SEQUENCE [LARGE SCALE GENOMIC DNA]</scope>
</reference>
<name>A0ABC9APV8_9POAL</name>
<dbReference type="PANTHER" id="PTHR10579:SF102">
    <property type="entry name" value="EXPRESSED PROTEIN"/>
    <property type="match status" value="1"/>
</dbReference>
<dbReference type="PANTHER" id="PTHR10579">
    <property type="entry name" value="CALCIUM-ACTIVATED CHLORIDE CHANNEL REGULATOR"/>
    <property type="match status" value="1"/>
</dbReference>
<reference evidence="5" key="1">
    <citation type="submission" date="2024-06" db="EMBL/GenBank/DDBJ databases">
        <authorList>
            <person name="Ryan C."/>
        </authorList>
    </citation>
    <scope>NUCLEOTIDE SEQUENCE [LARGE SCALE GENOMIC DNA]</scope>
</reference>
<dbReference type="PROSITE" id="PS50234">
    <property type="entry name" value="VWFA"/>
    <property type="match status" value="1"/>
</dbReference>
<evidence type="ECO:0000259" key="3">
    <source>
        <dbReference type="PROSITE" id="PS50234"/>
    </source>
</evidence>
<dbReference type="Proteomes" id="UP001497457">
    <property type="component" value="Chromosome 21rd"/>
</dbReference>
<evidence type="ECO:0000256" key="2">
    <source>
        <dbReference type="SAM" id="SignalP"/>
    </source>
</evidence>
<dbReference type="Gene3D" id="3.40.50.410">
    <property type="entry name" value="von Willebrand factor, type A domain"/>
    <property type="match status" value="1"/>
</dbReference>